<dbReference type="InterPro" id="IPR033450">
    <property type="entry name" value="NlpE_C"/>
</dbReference>
<dbReference type="GeneID" id="33940107"/>
<sequence length="225" mass="24699">MKKLAISLLLAAGVITLFGCHARTQYAEQPLVPMAQSFQGTLPCADCGGMEMSLFLDKDGSFVLKSIYRASRDGDQSFAEYGRWQRTADRLVLIGSDGEKRYFRPVGNDMRLLDTSGNEIDSPFNYTLKAATSPLPVTAMSVKGMYRYMADAATFHDCATDNVYPVSSTVELEQAYINARPAPGQAVYVEMKGHFAVLPSMEEGQVAKTLVPDGEARFDARGHCR</sequence>
<reference evidence="3 4" key="1">
    <citation type="journal article" date="2012" name="PLoS ONE">
        <title>Edwardsiella comparative phylogenomics reveal the new intra/inter-species taxonomic relationships, virulence evolution and niche adaptation mechanisms.</title>
        <authorList>
            <person name="Yang M."/>
            <person name="Lv Y."/>
            <person name="Xiao J."/>
            <person name="Wu H."/>
            <person name="Zheng H."/>
            <person name="Liu Q."/>
            <person name="Zhang Y."/>
            <person name="Wang Q."/>
        </authorList>
    </citation>
    <scope>NUCLEOTIDE SEQUENCE [LARGE SCALE GENOMIC DNA]</scope>
    <source>
        <strain evidence="4">080813</strain>
    </source>
</reference>
<dbReference type="InterPro" id="IPR043176">
    <property type="entry name" value="NlpE_N_sf"/>
</dbReference>
<dbReference type="InterPro" id="IPR007298">
    <property type="entry name" value="Cu-R_lipoprotein_NlpE"/>
</dbReference>
<dbReference type="AlphaFoldDB" id="A0A076LM81"/>
<dbReference type="KEGG" id="ete:ETEE_2527"/>
<feature type="signal peptide" evidence="1">
    <location>
        <begin position="1"/>
        <end position="22"/>
    </location>
</feature>
<dbReference type="NCBIfam" id="NF007814">
    <property type="entry name" value="PRK10523.1"/>
    <property type="match status" value="1"/>
</dbReference>
<feature type="chain" id="PRO_5001714626" evidence="1">
    <location>
        <begin position="23"/>
        <end position="225"/>
    </location>
</feature>
<dbReference type="Gene3D" id="2.40.50.540">
    <property type="match status" value="1"/>
</dbReference>
<dbReference type="RefSeq" id="WP_034163240.1">
    <property type="nucleotide sequence ID" value="NZ_CP006664.1"/>
</dbReference>
<dbReference type="Proteomes" id="UP000028681">
    <property type="component" value="Chromosome"/>
</dbReference>
<gene>
    <name evidence="3" type="ORF">ETEE_2527</name>
</gene>
<dbReference type="InterPro" id="IPR038139">
    <property type="entry name" value="NlpE_C_sf"/>
</dbReference>
<dbReference type="EMBL" id="CP006664">
    <property type="protein sequence ID" value="AIJ08966.1"/>
    <property type="molecule type" value="Genomic_DNA"/>
</dbReference>
<evidence type="ECO:0000313" key="4">
    <source>
        <dbReference type="Proteomes" id="UP000028681"/>
    </source>
</evidence>
<dbReference type="PROSITE" id="PS51257">
    <property type="entry name" value="PROKAR_LIPOPROTEIN"/>
    <property type="match status" value="1"/>
</dbReference>
<protein>
    <submittedName>
        <fullName evidence="3">Copper homeostasis protein CutF / Lipoprotein NlpE involeved in surface adhesion</fullName>
    </submittedName>
</protein>
<organism evidence="3 4">
    <name type="scientific">Edwardsiella anguillarum ET080813</name>
    <dbReference type="NCBI Taxonomy" id="667120"/>
    <lineage>
        <taxon>Bacteria</taxon>
        <taxon>Pseudomonadati</taxon>
        <taxon>Pseudomonadota</taxon>
        <taxon>Gammaproteobacteria</taxon>
        <taxon>Enterobacterales</taxon>
        <taxon>Hafniaceae</taxon>
        <taxon>Edwardsiella</taxon>
    </lineage>
</organism>
<evidence type="ECO:0000259" key="2">
    <source>
        <dbReference type="Pfam" id="PF17185"/>
    </source>
</evidence>
<keyword evidence="1" id="KW-0732">Signal</keyword>
<proteinExistence type="predicted"/>
<keyword evidence="3" id="KW-0449">Lipoprotein</keyword>
<dbReference type="HOGENOM" id="CLU_1219320_0_0_6"/>
<evidence type="ECO:0000313" key="3">
    <source>
        <dbReference type="EMBL" id="AIJ08966.1"/>
    </source>
</evidence>
<dbReference type="Gene3D" id="2.40.128.300">
    <property type="match status" value="1"/>
</dbReference>
<dbReference type="Pfam" id="PF17185">
    <property type="entry name" value="NlpE_C"/>
    <property type="match status" value="1"/>
</dbReference>
<name>A0A076LM81_9GAMM</name>
<evidence type="ECO:0000256" key="1">
    <source>
        <dbReference type="SAM" id="SignalP"/>
    </source>
</evidence>
<feature type="domain" description="NlpE C-terminal OB" evidence="2">
    <location>
        <begin position="137"/>
        <end position="225"/>
    </location>
</feature>
<dbReference type="Pfam" id="PF04170">
    <property type="entry name" value="NlpE"/>
    <property type="match status" value="1"/>
</dbReference>
<accession>A0A076LM81</accession>